<sequence length="826" mass="94166">STLSVMAMSLGMMKVYNRSFMRAATKQATLQLANFNETDLTNWFLCIGSLNYRDEIFARRLAQTAAHRLHANLSVSGVTMCIVNYQKLRIHDPTWFDAAYRMVFEKQHQITEPKLAPALLYGIAITDIGKSNPWQEVAVHALLGVANRLRKEMNFSSVIQLQIFDLWARLLAPESIMGKMEREHQDLLARARAYNTATEDVMGQTSQLHRQVSKFFTMVGLRHRNEVVVGPYSIDILVGESFAFEVDGPHHFYRDTSMRTASSLLKHRILEALGFTVIRVPYQEWSQCGTREKRLRYVGSFWKQLIDAKVVTEDTAKDVALGDVLEVAIADSQSVESAHDVIQRLARQLKENDARRPFAEEFLPPDATVLELGDSVSPVAEAVDDEPLFYKVSEDADLDERMRIRNEAERARLKIVKDFDDAEDFMETQRAKGIRGSREINYTAADVREDAQKELFDRQKRGSPRRQRDHEGFASPVDGEETDDDDDEPEAATAHVQLTAALLSVAPVYSRRSGGYQQFTQSKPMEVPTIWTYSATVEDEPEVDECVVYVQPEPWIFFVDYANDCLKTRRIMCNKHIFHYGVNEKGVAPLDSITAHPRFNPLYEQGRMKATTRALDPLPEMSQGATPPLGHFGAKMSCVTVLSHLRFHMKEKKRSREDLETSEGGFVLIPEGRYELAEMYEELCDTYEEKNAADVELFENDVTGEGVAALRSITAPTTNPQHVRGRIYAINRERDPLPEISRGSLPRLRFYESKKDCKNVLSHLRSVMVKNGTHFGTGSQNSERDYQLTEMHEDLCKVYEKVNAADVKMFEDINRERIIYTISRPT</sequence>
<feature type="compositionally biased region" description="Basic and acidic residues" evidence="1">
    <location>
        <begin position="457"/>
        <end position="472"/>
    </location>
</feature>
<organism evidence="3 4">
    <name type="scientific">Perkinsus olseni</name>
    <name type="common">Perkinsus atlanticus</name>
    <dbReference type="NCBI Taxonomy" id="32597"/>
    <lineage>
        <taxon>Eukaryota</taxon>
        <taxon>Sar</taxon>
        <taxon>Alveolata</taxon>
        <taxon>Perkinsozoa</taxon>
        <taxon>Perkinsea</taxon>
        <taxon>Perkinsida</taxon>
        <taxon>Perkinsidae</taxon>
        <taxon>Perkinsus</taxon>
    </lineage>
</organism>
<comment type="caution">
    <text evidence="3">The sequence shown here is derived from an EMBL/GenBank/DDBJ whole genome shotgun (WGS) entry which is preliminary data.</text>
</comment>
<reference evidence="3 4" key="1">
    <citation type="submission" date="2020-04" db="EMBL/GenBank/DDBJ databases">
        <title>Perkinsus olseni comparative genomics.</title>
        <authorList>
            <person name="Bogema D.R."/>
        </authorList>
    </citation>
    <scope>NUCLEOTIDE SEQUENCE [LARGE SCALE GENOMIC DNA]</scope>
    <source>
        <strain evidence="3">ATCC PRA-205</strain>
    </source>
</reference>
<feature type="non-terminal residue" evidence="3">
    <location>
        <position position="1"/>
    </location>
</feature>
<dbReference type="Proteomes" id="UP000574390">
    <property type="component" value="Unassembled WGS sequence"/>
</dbReference>
<evidence type="ECO:0000313" key="4">
    <source>
        <dbReference type="Proteomes" id="UP000574390"/>
    </source>
</evidence>
<proteinExistence type="predicted"/>
<dbReference type="AlphaFoldDB" id="A0A7J6SJY3"/>
<feature type="domain" description="RAP" evidence="2">
    <location>
        <begin position="242"/>
        <end position="300"/>
    </location>
</feature>
<dbReference type="EMBL" id="JABANM010014216">
    <property type="protein sequence ID" value="KAF4733005.1"/>
    <property type="molecule type" value="Genomic_DNA"/>
</dbReference>
<name>A0A7J6SJY3_PEROL</name>
<dbReference type="SMART" id="SM00952">
    <property type="entry name" value="RAP"/>
    <property type="match status" value="1"/>
</dbReference>
<dbReference type="PROSITE" id="PS51286">
    <property type="entry name" value="RAP"/>
    <property type="match status" value="1"/>
</dbReference>
<feature type="region of interest" description="Disordered" evidence="1">
    <location>
        <begin position="457"/>
        <end position="490"/>
    </location>
</feature>
<gene>
    <name evidence="3" type="ORF">FOZ62_017124</name>
</gene>
<accession>A0A7J6SJY3</accession>
<protein>
    <recommendedName>
        <fullName evidence="2">RAP domain-containing protein</fullName>
    </recommendedName>
</protein>
<evidence type="ECO:0000256" key="1">
    <source>
        <dbReference type="SAM" id="MobiDB-lite"/>
    </source>
</evidence>
<dbReference type="InterPro" id="IPR013584">
    <property type="entry name" value="RAP"/>
</dbReference>
<dbReference type="Pfam" id="PF08373">
    <property type="entry name" value="RAP"/>
    <property type="match status" value="1"/>
</dbReference>
<dbReference type="Gene3D" id="3.40.960.10">
    <property type="entry name" value="VSR Endonuclease"/>
    <property type="match status" value="1"/>
</dbReference>
<feature type="compositionally biased region" description="Acidic residues" evidence="1">
    <location>
        <begin position="478"/>
        <end position="490"/>
    </location>
</feature>
<evidence type="ECO:0000259" key="2">
    <source>
        <dbReference type="PROSITE" id="PS51286"/>
    </source>
</evidence>
<evidence type="ECO:0000313" key="3">
    <source>
        <dbReference type="EMBL" id="KAF4733005.1"/>
    </source>
</evidence>